<gene>
    <name evidence="1" type="ORF">KQP761_LOCUS2660</name>
</gene>
<proteinExistence type="predicted"/>
<dbReference type="Proteomes" id="UP000663834">
    <property type="component" value="Unassembled WGS sequence"/>
</dbReference>
<dbReference type="OrthoDB" id="2095648at2759"/>
<reference evidence="1" key="1">
    <citation type="submission" date="2021-02" db="EMBL/GenBank/DDBJ databases">
        <authorList>
            <person name="Nowell W R."/>
        </authorList>
    </citation>
    <scope>NUCLEOTIDE SEQUENCE</scope>
</reference>
<dbReference type="EMBL" id="CAJNOW010000165">
    <property type="protein sequence ID" value="CAF1258425.1"/>
    <property type="molecule type" value="Genomic_DNA"/>
</dbReference>
<dbReference type="AlphaFoldDB" id="A0A815AJU1"/>
<comment type="caution">
    <text evidence="1">The sequence shown here is derived from an EMBL/GenBank/DDBJ whole genome shotgun (WGS) entry which is preliminary data.</text>
</comment>
<protein>
    <submittedName>
        <fullName evidence="1">Uncharacterized protein</fullName>
    </submittedName>
</protein>
<evidence type="ECO:0000313" key="1">
    <source>
        <dbReference type="EMBL" id="CAF1258425.1"/>
    </source>
</evidence>
<organism evidence="1 2">
    <name type="scientific">Rotaria magnacalcarata</name>
    <dbReference type="NCBI Taxonomy" id="392030"/>
    <lineage>
        <taxon>Eukaryota</taxon>
        <taxon>Metazoa</taxon>
        <taxon>Spiralia</taxon>
        <taxon>Gnathifera</taxon>
        <taxon>Rotifera</taxon>
        <taxon>Eurotatoria</taxon>
        <taxon>Bdelloidea</taxon>
        <taxon>Philodinida</taxon>
        <taxon>Philodinidae</taxon>
        <taxon>Rotaria</taxon>
    </lineage>
</organism>
<accession>A0A815AJU1</accession>
<evidence type="ECO:0000313" key="2">
    <source>
        <dbReference type="Proteomes" id="UP000663834"/>
    </source>
</evidence>
<name>A0A815AJU1_9BILA</name>
<sequence>MEGSLLTLIDSTDEALLLILKKLDNIEVLYLFIDLNKSFNKLVHDSIFTNHSTMIRCSSNGSFDRLDGHIHDRFCSQILPSIHHNIKWLDVACSSSLRDIEVLDQYGYLDESLLLIKWICTIHCHIGEFRSTILNSLNVEIVNNRDAAIKLLACTSEEKVNQLIQRTSNNRLSKKIKRLN</sequence>